<name>A0A6N0NZT0_9CREN</name>
<dbReference type="GeneID" id="55642509"/>
<accession>A0A6N0NZT0</accession>
<proteinExistence type="predicted"/>
<dbReference type="OrthoDB" id="43750at2157"/>
<dbReference type="Proteomes" id="UP000509301">
    <property type="component" value="Chromosome"/>
</dbReference>
<evidence type="ECO:0000313" key="1">
    <source>
        <dbReference type="EMBL" id="QKR00868.1"/>
    </source>
</evidence>
<dbReference type="AlphaFoldDB" id="A0A6N0NZT0"/>
<dbReference type="RefSeq" id="WP_174632293.1">
    <property type="nucleotide sequence ID" value="NZ_CP049074.1"/>
</dbReference>
<evidence type="ECO:0000313" key="2">
    <source>
        <dbReference type="Proteomes" id="UP000509301"/>
    </source>
</evidence>
<keyword evidence="2" id="KW-1185">Reference proteome</keyword>
<protein>
    <submittedName>
        <fullName evidence="1">Helix-turn-helix domain-containing protein</fullName>
    </submittedName>
</protein>
<organism evidence="1 2">
    <name type="scientific">Metallosphaera tengchongensis</name>
    <dbReference type="NCBI Taxonomy" id="1532350"/>
    <lineage>
        <taxon>Archaea</taxon>
        <taxon>Thermoproteota</taxon>
        <taxon>Thermoprotei</taxon>
        <taxon>Sulfolobales</taxon>
        <taxon>Sulfolobaceae</taxon>
        <taxon>Metallosphaera</taxon>
    </lineage>
</organism>
<dbReference type="EMBL" id="CP049074">
    <property type="protein sequence ID" value="QKR00868.1"/>
    <property type="molecule type" value="Genomic_DNA"/>
</dbReference>
<dbReference type="KEGG" id="mten:GWK48_11160"/>
<reference evidence="1 2" key="1">
    <citation type="submission" date="2020-02" db="EMBL/GenBank/DDBJ databases">
        <title>Comparative genome analysis reveals the metabolism and evolution of the thermophilic archaeal genus Metallosphaera.</title>
        <authorList>
            <person name="Jiang C."/>
        </authorList>
    </citation>
    <scope>NUCLEOTIDE SEQUENCE [LARGE SCALE GENOMIC DNA]</scope>
    <source>
        <strain evidence="1 2">Ric-A</strain>
    </source>
</reference>
<gene>
    <name evidence="1" type="ORF">GWK48_11160</name>
</gene>
<sequence>MTFGEDFGKFLTKVDCVRIVDILLNENNVQLSEIAKIIGISRGAIYHWIWEMVKDIDDENKVKLLDLFYEKDKVRAISFIEDLLYEYMEFLNKEKRRVTGY</sequence>